<evidence type="ECO:0000256" key="2">
    <source>
        <dbReference type="ARBA" id="ARBA00022679"/>
    </source>
</evidence>
<keyword evidence="8" id="KW-1185">Reference proteome</keyword>
<dbReference type="SUPFAM" id="SSF52777">
    <property type="entry name" value="CoA-dependent acyltransferases"/>
    <property type="match status" value="1"/>
</dbReference>
<keyword evidence="2 7" id="KW-0808">Transferase</keyword>
<proteinExistence type="predicted"/>
<accession>A0A0K2JFM8</accession>
<evidence type="ECO:0000256" key="1">
    <source>
        <dbReference type="ARBA" id="ARBA00001938"/>
    </source>
</evidence>
<organism evidence="7 8">
    <name type="scientific">Spiroplasma kunkelii CR2-3x</name>
    <dbReference type="NCBI Taxonomy" id="273035"/>
    <lineage>
        <taxon>Bacteria</taxon>
        <taxon>Bacillati</taxon>
        <taxon>Mycoplasmatota</taxon>
        <taxon>Mollicutes</taxon>
        <taxon>Entomoplasmatales</taxon>
        <taxon>Spiroplasmataceae</taxon>
        <taxon>Spiroplasma</taxon>
    </lineage>
</organism>
<dbReference type="SUPFAM" id="SSF51230">
    <property type="entry name" value="Single hybrid motif"/>
    <property type="match status" value="1"/>
</dbReference>
<evidence type="ECO:0000256" key="5">
    <source>
        <dbReference type="SAM" id="MobiDB-lite"/>
    </source>
</evidence>
<dbReference type="GO" id="GO:0016407">
    <property type="term" value="F:acetyltransferase activity"/>
    <property type="evidence" value="ECO:0007669"/>
    <property type="project" value="TreeGrafter"/>
</dbReference>
<dbReference type="InterPro" id="IPR050743">
    <property type="entry name" value="2-oxoacid_DH_E2_comp"/>
</dbReference>
<name>A0A0K2JFM8_SPIKU</name>
<evidence type="ECO:0000256" key="4">
    <source>
        <dbReference type="SAM" id="Coils"/>
    </source>
</evidence>
<feature type="domain" description="2-oxoacid dehydrogenase acyltransferase catalytic" evidence="6">
    <location>
        <begin position="395"/>
        <end position="619"/>
    </location>
</feature>
<reference evidence="7 8" key="1">
    <citation type="journal article" date="2015" name="Genome Announc.">
        <title>Complete Genome Sequence of Spiroplasma kunkelii Strain CR2-3x, Causal Agent of Corn Stunt Disease in Zea mays L.</title>
        <authorList>
            <person name="Davis R.E."/>
            <person name="Shao J."/>
            <person name="Dally E.L."/>
            <person name="Zhao Y."/>
            <person name="Gasparich G.E."/>
            <person name="Gaynor B.J."/>
            <person name="Athey J.C."/>
            <person name="Harrison N.A."/>
            <person name="Donofrio N."/>
        </authorList>
    </citation>
    <scope>NUCLEOTIDE SEQUENCE [LARGE SCALE GENOMIC DNA]</scope>
    <source>
        <strain evidence="7 8">CR2-3x</strain>
    </source>
</reference>
<feature type="compositionally biased region" description="Basic and acidic residues" evidence="5">
    <location>
        <begin position="328"/>
        <end position="348"/>
    </location>
</feature>
<protein>
    <submittedName>
        <fullName evidence="7">Dihydrolipoamide acetyltransferase</fullName>
    </submittedName>
</protein>
<dbReference type="AlphaFoldDB" id="A0A0K2JFM8"/>
<dbReference type="GO" id="GO:0005737">
    <property type="term" value="C:cytoplasm"/>
    <property type="evidence" value="ECO:0007669"/>
    <property type="project" value="TreeGrafter"/>
</dbReference>
<evidence type="ECO:0000313" key="8">
    <source>
        <dbReference type="Proteomes" id="UP000062963"/>
    </source>
</evidence>
<evidence type="ECO:0000313" key="7">
    <source>
        <dbReference type="EMBL" id="ALA97227.1"/>
    </source>
</evidence>
<dbReference type="STRING" id="273035.SKUN_00309"/>
<dbReference type="Gene3D" id="2.40.50.100">
    <property type="match status" value="1"/>
</dbReference>
<dbReference type="PATRIC" id="fig|273035.7.peg.365"/>
<sequence>MGMTKIIFEADDNCKGIVDKIFVTNKQVVQKGDKLSNIITQNKVYEIKAPITGEVLNIIVYENKVINSGDVLLNLLPFEATLNEHDNNFEQPYNTIYFNGSGKYNVQNRPPIDVKKSETEIFREELIETLLAREVAGENSQDDFEDSIEIDLSEENIVQDSTPFFSQNNDSKTFLFKNKVENVLENIPSEENIETLQKDLGDLKEDLAIVKDDLATIRIEEEEVIEELENLERDLSFTAGMAARKQVDYKKIDPLHHQPFDREEYKEENYTKEELKSNFSQSINNVDDSKIEPIINLEQDKLVENNPKDHHSQHSKSHSTVHLSVSSHYEKHKPVEDKSKGHHGEHSKSHSTVHSSVSSHLKKHKSEDITSREHSISSEHKIKENPQTLQVDKIKLNQEAIIRAKEIMESKKNIVNGFIDVEVDVSELVSLLLIMREAYSQNDIELTLLPFYVKAVYDGLKKFPVLNASFISQKNKILLKWFYNIAFSVDSYTAVKMPVLYNLKNVSIKEIASKVTKLISKSINNELKEKDCQNASFSIINYGEYGITRGTFTIPYDNVAGIAMGIIFKKPVVVEKNDIAIRDIMVITLGYNEAVIDITEASKFIHYVAYLLSNPGLLL</sequence>
<dbReference type="Pfam" id="PF00198">
    <property type="entry name" value="2-oxoacid_dh"/>
    <property type="match status" value="1"/>
</dbReference>
<dbReference type="InterPro" id="IPR001078">
    <property type="entry name" value="2-oxoacid_DH_actylTfrase"/>
</dbReference>
<keyword evidence="4" id="KW-0175">Coiled coil</keyword>
<feature type="region of interest" description="Disordered" evidence="5">
    <location>
        <begin position="305"/>
        <end position="384"/>
    </location>
</feature>
<evidence type="ECO:0000259" key="6">
    <source>
        <dbReference type="Pfam" id="PF00198"/>
    </source>
</evidence>
<keyword evidence="3" id="KW-0012">Acyltransferase</keyword>
<dbReference type="InterPro" id="IPR011053">
    <property type="entry name" value="Single_hybrid_motif"/>
</dbReference>
<dbReference type="PANTHER" id="PTHR43178:SF5">
    <property type="entry name" value="LIPOAMIDE ACYLTRANSFERASE COMPONENT OF BRANCHED-CHAIN ALPHA-KETO ACID DEHYDROGENASE COMPLEX, MITOCHONDRIAL"/>
    <property type="match status" value="1"/>
</dbReference>
<dbReference type="Proteomes" id="UP000062963">
    <property type="component" value="Chromosome"/>
</dbReference>
<dbReference type="GO" id="GO:0031405">
    <property type="term" value="F:lipoic acid binding"/>
    <property type="evidence" value="ECO:0007669"/>
    <property type="project" value="TreeGrafter"/>
</dbReference>
<dbReference type="EMBL" id="CP010899">
    <property type="protein sequence ID" value="ALA97227.1"/>
    <property type="molecule type" value="Genomic_DNA"/>
</dbReference>
<dbReference type="KEGG" id="skn:SKUN_00309"/>
<comment type="cofactor">
    <cofactor evidence="1">
        <name>(R)-lipoate</name>
        <dbReference type="ChEBI" id="CHEBI:83088"/>
    </cofactor>
</comment>
<dbReference type="Gene3D" id="3.30.559.10">
    <property type="entry name" value="Chloramphenicol acetyltransferase-like domain"/>
    <property type="match status" value="1"/>
</dbReference>
<feature type="compositionally biased region" description="Basic and acidic residues" evidence="5">
    <location>
        <begin position="365"/>
        <end position="384"/>
    </location>
</feature>
<feature type="coiled-coil region" evidence="4">
    <location>
        <begin position="193"/>
        <end position="234"/>
    </location>
</feature>
<dbReference type="PANTHER" id="PTHR43178">
    <property type="entry name" value="DIHYDROLIPOAMIDE ACETYLTRANSFERASE COMPONENT OF PYRUVATE DEHYDROGENASE COMPLEX"/>
    <property type="match status" value="1"/>
</dbReference>
<dbReference type="InterPro" id="IPR023213">
    <property type="entry name" value="CAT-like_dom_sf"/>
</dbReference>
<gene>
    <name evidence="7" type="ORF">SKUN_00309</name>
</gene>
<evidence type="ECO:0000256" key="3">
    <source>
        <dbReference type="ARBA" id="ARBA00023315"/>
    </source>
</evidence>